<reference evidence="1 2" key="1">
    <citation type="journal article" date="2018" name="Sci. Rep.">
        <title>Genomic signatures of local adaptation to the degree of environmental predictability in rotifers.</title>
        <authorList>
            <person name="Franch-Gras L."/>
            <person name="Hahn C."/>
            <person name="Garcia-Roger E.M."/>
            <person name="Carmona M.J."/>
            <person name="Serra M."/>
            <person name="Gomez A."/>
        </authorList>
    </citation>
    <scope>NUCLEOTIDE SEQUENCE [LARGE SCALE GENOMIC DNA]</scope>
    <source>
        <strain evidence="1">HYR1</strain>
    </source>
</reference>
<name>A0A3M7RV32_BRAPC</name>
<evidence type="ECO:0000313" key="2">
    <source>
        <dbReference type="Proteomes" id="UP000276133"/>
    </source>
</evidence>
<protein>
    <submittedName>
        <fullName evidence="1">Uncharacterized protein</fullName>
    </submittedName>
</protein>
<dbReference type="Proteomes" id="UP000276133">
    <property type="component" value="Unassembled WGS sequence"/>
</dbReference>
<organism evidence="1 2">
    <name type="scientific">Brachionus plicatilis</name>
    <name type="common">Marine rotifer</name>
    <name type="synonym">Brachionus muelleri</name>
    <dbReference type="NCBI Taxonomy" id="10195"/>
    <lineage>
        <taxon>Eukaryota</taxon>
        <taxon>Metazoa</taxon>
        <taxon>Spiralia</taxon>
        <taxon>Gnathifera</taxon>
        <taxon>Rotifera</taxon>
        <taxon>Eurotatoria</taxon>
        <taxon>Monogononta</taxon>
        <taxon>Pseudotrocha</taxon>
        <taxon>Ploima</taxon>
        <taxon>Brachionidae</taxon>
        <taxon>Brachionus</taxon>
    </lineage>
</organism>
<proteinExistence type="predicted"/>
<sequence length="106" mass="12632">MRKENSIQEIIEYNSKLTEPCNNKRRYNCNIIASIKTKTTRLNEFQQKTIVVDRFHFQKHSQDDYFCKENTNADKFSELNEINTSVCEEINFWLSGYKHMENGEAV</sequence>
<evidence type="ECO:0000313" key="1">
    <source>
        <dbReference type="EMBL" id="RNA27352.1"/>
    </source>
</evidence>
<dbReference type="AlphaFoldDB" id="A0A3M7RV32"/>
<dbReference type="OrthoDB" id="10055434at2759"/>
<keyword evidence="2" id="KW-1185">Reference proteome</keyword>
<gene>
    <name evidence="1" type="ORF">BpHYR1_033865</name>
</gene>
<dbReference type="EMBL" id="REGN01002555">
    <property type="protein sequence ID" value="RNA27352.1"/>
    <property type="molecule type" value="Genomic_DNA"/>
</dbReference>
<comment type="caution">
    <text evidence="1">The sequence shown here is derived from an EMBL/GenBank/DDBJ whole genome shotgun (WGS) entry which is preliminary data.</text>
</comment>
<accession>A0A3M7RV32</accession>